<feature type="compositionally biased region" description="Acidic residues" evidence="4">
    <location>
        <begin position="55"/>
        <end position="67"/>
    </location>
</feature>
<dbReference type="EMBL" id="CATQJL010000316">
    <property type="protein sequence ID" value="CAJ0605483.1"/>
    <property type="molecule type" value="Genomic_DNA"/>
</dbReference>
<dbReference type="Gene3D" id="1.10.357.70">
    <property type="entry name" value="Exocyst complex component Sec6, C-terminal domain"/>
    <property type="match status" value="1"/>
</dbReference>
<dbReference type="Gene3D" id="6.10.250.640">
    <property type="match status" value="1"/>
</dbReference>
<dbReference type="GO" id="GO:0006457">
    <property type="term" value="P:protein folding"/>
    <property type="evidence" value="ECO:0007669"/>
    <property type="project" value="InterPro"/>
</dbReference>
<comment type="caution">
    <text evidence="6">The sequence shown here is derived from an EMBL/GenBank/DDBJ whole genome shotgun (WGS) entry which is preliminary data.</text>
</comment>
<comment type="similarity">
    <text evidence="1">Belongs to the SEC6 family.</text>
</comment>
<dbReference type="AlphaFoldDB" id="A0AA36H8H2"/>
<dbReference type="PANTHER" id="PTHR21292:SF1">
    <property type="entry name" value="EXOCYST COMPLEX COMPONENT 3"/>
    <property type="match status" value="1"/>
</dbReference>
<evidence type="ECO:0000256" key="5">
    <source>
        <dbReference type="SAM" id="SignalP"/>
    </source>
</evidence>
<keyword evidence="2" id="KW-0813">Transport</keyword>
<gene>
    <name evidence="6" type="ORF">CYNAS_LOCUS17466</name>
</gene>
<evidence type="ECO:0000256" key="2">
    <source>
        <dbReference type="ARBA" id="ARBA00022448"/>
    </source>
</evidence>
<dbReference type="PANTHER" id="PTHR21292">
    <property type="entry name" value="EXOCYST COMPLEX COMPONENT SEC6-RELATED"/>
    <property type="match status" value="1"/>
</dbReference>
<proteinExistence type="inferred from homology"/>
<name>A0AA36H8H2_CYLNA</name>
<dbReference type="Pfam" id="PF06046">
    <property type="entry name" value="Sec6"/>
    <property type="match status" value="1"/>
</dbReference>
<dbReference type="GO" id="GO:0000149">
    <property type="term" value="F:SNARE binding"/>
    <property type="evidence" value="ECO:0007669"/>
    <property type="project" value="TreeGrafter"/>
</dbReference>
<sequence>MLRQSIIALIAITLMLEVLSGQHVKPKESSAAKKKKKDLTDYNEADLERLYQQWEENDEDKLDEDELPEHKRPQKQMDLDSIRAKAKNPEDLLSATKKGQTVMMFVNIRDPSNPSVKNRPYTERTADVFNSMLHNNHMVSQVFLIDDDRAIFMFEEGSQAFEAKNFLLEQEQVTEIILEGQTYIGAGKKKEKDEKEVVQKKEKKEKEAGQKKEKKEKEAGQKKEKKEKEAGQKKEEKEEEAGQKKESMEENGYEAALDQVASLLQRPDQLEKLPEMRKRADRKKAAVEAMLRTGVQSQLEGIRTAIAHLHTAAEDISAIETGIAAIRQRLTPFPQLREKMRELRDANARHGQYAAAMENLKHIFNINQTIHDTKAALDQGKLLVAHKNIMDLELARDELLLEVHKSNSPNKDYEKNLLITFFIKVDELVTDLSSNMWFVIGRALEMVKGSETGSGPQELVSCIRIVEREERIDNYYIEKKSKGSEFMPPGRPRQWRKKAFEVLEKTVWSRVEGNQLEDRSLNKAWLARYLEVCRKVIVDDLQLARAAVPCFPPDYQIYDRFVHMYHNCVCKRLREIASEHLEKSELVQLLSWIQTYGGEDLLGNRRLQINAAALLEDVPVLSRTTLNSLYDSFVDMTRSDMKTWLEKTLSAEMDDWNKHVRPEEDNFGYFYTSLPNIMFGMLRDTVTLAKEVSVEVIPSVINLTIEEFYVFANRYKEAFTAYRNKYFENRSNFREFTSAMIAIANNLHTCIESTDKYMQQVRLSMEHDEQQDTVVAGRRAVGRQQIIDNIDKLNTRWSSAVGVAVNFLLEEICEDLAPHLAELFSRKWLVGCSALETICITVQDYYVDHRHLRPATRCALLMDLQFRIVGEYLRAIDSRRLTFANYEERASAGNRMKADSTRLESLLNQLLESGDINEPFSLITSLIASCGDVISLRDKSLLTLELTTFSRKYPNIPTELLSSLLACRDDVSRSEARSVAEDVMSHVQFHPKDQVMEQLFASVVGRCDSSSWKPNLDMMNMLSFFMRREQPQT</sequence>
<dbReference type="InterPro" id="IPR042532">
    <property type="entry name" value="EXOC3/Sec6_C"/>
</dbReference>
<dbReference type="GO" id="GO:0051601">
    <property type="term" value="P:exocyst localization"/>
    <property type="evidence" value="ECO:0007669"/>
    <property type="project" value="TreeGrafter"/>
</dbReference>
<dbReference type="InterPro" id="IPR019330">
    <property type="entry name" value="MESD"/>
</dbReference>
<evidence type="ECO:0000313" key="6">
    <source>
        <dbReference type="EMBL" id="CAJ0605483.1"/>
    </source>
</evidence>
<dbReference type="Proteomes" id="UP001176961">
    <property type="component" value="Unassembled WGS sequence"/>
</dbReference>
<protein>
    <recommendedName>
        <fullName evidence="8">Exocyst complex component 3</fullName>
    </recommendedName>
</protein>
<feature type="chain" id="PRO_5041346892" description="Exocyst complex component 3" evidence="5">
    <location>
        <begin position="22"/>
        <end position="1033"/>
    </location>
</feature>
<feature type="region of interest" description="Disordered" evidence="4">
    <location>
        <begin position="188"/>
        <end position="252"/>
    </location>
</feature>
<keyword evidence="3" id="KW-0268">Exocytosis</keyword>
<organism evidence="6 7">
    <name type="scientific">Cylicocyclus nassatus</name>
    <name type="common">Nematode worm</name>
    <dbReference type="NCBI Taxonomy" id="53992"/>
    <lineage>
        <taxon>Eukaryota</taxon>
        <taxon>Metazoa</taxon>
        <taxon>Ecdysozoa</taxon>
        <taxon>Nematoda</taxon>
        <taxon>Chromadorea</taxon>
        <taxon>Rhabditida</taxon>
        <taxon>Rhabditina</taxon>
        <taxon>Rhabditomorpha</taxon>
        <taxon>Strongyloidea</taxon>
        <taxon>Strongylidae</taxon>
        <taxon>Cylicocyclus</taxon>
    </lineage>
</organism>
<feature type="compositionally biased region" description="Basic and acidic residues" evidence="4">
    <location>
        <begin position="68"/>
        <end position="90"/>
    </location>
</feature>
<evidence type="ECO:0000256" key="3">
    <source>
        <dbReference type="ARBA" id="ARBA00022483"/>
    </source>
</evidence>
<reference evidence="6" key="1">
    <citation type="submission" date="2023-07" db="EMBL/GenBank/DDBJ databases">
        <authorList>
            <consortium name="CYATHOMIX"/>
        </authorList>
    </citation>
    <scope>NUCLEOTIDE SEQUENCE</scope>
    <source>
        <strain evidence="6">N/A</strain>
    </source>
</reference>
<feature type="region of interest" description="Disordered" evidence="4">
    <location>
        <begin position="53"/>
        <end position="91"/>
    </location>
</feature>
<evidence type="ECO:0000256" key="4">
    <source>
        <dbReference type="SAM" id="MobiDB-lite"/>
    </source>
</evidence>
<feature type="signal peptide" evidence="5">
    <location>
        <begin position="1"/>
        <end position="21"/>
    </location>
</feature>
<keyword evidence="7" id="KW-1185">Reference proteome</keyword>
<dbReference type="Gene3D" id="3.30.70.260">
    <property type="match status" value="1"/>
</dbReference>
<evidence type="ECO:0000313" key="7">
    <source>
        <dbReference type="Proteomes" id="UP001176961"/>
    </source>
</evidence>
<evidence type="ECO:0008006" key="8">
    <source>
        <dbReference type="Google" id="ProtNLM"/>
    </source>
</evidence>
<evidence type="ECO:0000256" key="1">
    <source>
        <dbReference type="ARBA" id="ARBA00009447"/>
    </source>
</evidence>
<dbReference type="GO" id="GO:0000145">
    <property type="term" value="C:exocyst"/>
    <property type="evidence" value="ECO:0007669"/>
    <property type="project" value="InterPro"/>
</dbReference>
<dbReference type="GO" id="GO:0006887">
    <property type="term" value="P:exocytosis"/>
    <property type="evidence" value="ECO:0007669"/>
    <property type="project" value="UniProtKB-KW"/>
</dbReference>
<dbReference type="Pfam" id="PF10185">
    <property type="entry name" value="Mesd"/>
    <property type="match status" value="1"/>
</dbReference>
<dbReference type="Gene3D" id="1.10.357.50">
    <property type="match status" value="1"/>
</dbReference>
<dbReference type="InterPro" id="IPR010326">
    <property type="entry name" value="EXOC3/Sec6"/>
</dbReference>
<accession>A0AA36H8H2</accession>
<feature type="compositionally biased region" description="Basic and acidic residues" evidence="4">
    <location>
        <begin position="188"/>
        <end position="248"/>
    </location>
</feature>
<keyword evidence="5" id="KW-0732">Signal</keyword>